<dbReference type="SUPFAM" id="SSF52799">
    <property type="entry name" value="(Phosphotyrosine protein) phosphatases II"/>
    <property type="match status" value="1"/>
</dbReference>
<dbReference type="PANTHER" id="PTHR46377:SF1">
    <property type="entry name" value="DUAL SPECIFICITY PROTEIN PHOSPHATASE 19"/>
    <property type="match status" value="1"/>
</dbReference>
<evidence type="ECO:0000313" key="2">
    <source>
        <dbReference type="EMBL" id="KAJ7029459.1"/>
    </source>
</evidence>
<dbReference type="InterPro" id="IPR016130">
    <property type="entry name" value="Tyr_Pase_AS"/>
</dbReference>
<keyword evidence="3" id="KW-1185">Reference proteome</keyword>
<protein>
    <recommendedName>
        <fullName evidence="4">Protein-tyrosine-phosphatase</fullName>
    </recommendedName>
</protein>
<dbReference type="InterPro" id="IPR029021">
    <property type="entry name" value="Prot-tyrosine_phosphatase-like"/>
</dbReference>
<dbReference type="GO" id="GO:0005737">
    <property type="term" value="C:cytoplasm"/>
    <property type="evidence" value="ECO:0007669"/>
    <property type="project" value="TreeGrafter"/>
</dbReference>
<feature type="region of interest" description="Disordered" evidence="1">
    <location>
        <begin position="363"/>
        <end position="390"/>
    </location>
</feature>
<feature type="compositionally biased region" description="Polar residues" evidence="1">
    <location>
        <begin position="219"/>
        <end position="231"/>
    </location>
</feature>
<dbReference type="AlphaFoldDB" id="A0AAD6SKX0"/>
<sequence length="578" mass="59626">MASVHAPSPYVGASVAPSSHPHPTRTPRRAASPYTRSASAGSHSHPHSRPKGRPLSLSIALNVPPRALDLAADFACSSPLASVSPTRIRRHTTSEPVPAKLESQSTGALTLACPLVLAVTSPLDSTTSPSHSIRSPGPGHYYSPLSLSVSTSPSTLLSASNSNCSSYDYASTSCPGPTTSPFTPSSSSSGSYSDSNSNYASFPGSPFSTTTTNFPTPGLSYSYSPQSPDANSSRPNSDLSPSSPTLSPIAFSYPRPGQNPPSSRRSFPTARSPPSFSLITPHLAIADLAFAERADLLEREGVTHVVSVLGERAQIPPSIPSSNRLHVPLDDAPFAELVGALGPVVSWVRGVMREAGVLRSFPFDSNDASASHDDGNASGERGKGEGETQPKPIRILIHCAHGISRSPAVGAALLVALPLVDVLDAAAAHGDADAPMHPARTSVDAQCEDADMDTSTSADTDTSAQWTPGPPARRCASPVASSPPSSSSPRAPLLPSTSPSLPTSSSTGASSPQHPPPARRTLSAPAALAYVAARRPAADVNWGFRAQLREWEGVCRLAAAAAGESQPTTIATAAHEMA</sequence>
<evidence type="ECO:0000313" key="3">
    <source>
        <dbReference type="Proteomes" id="UP001218188"/>
    </source>
</evidence>
<dbReference type="Gene3D" id="3.90.190.10">
    <property type="entry name" value="Protein tyrosine phosphatase superfamily"/>
    <property type="match status" value="1"/>
</dbReference>
<accession>A0AAD6SKX0</accession>
<feature type="region of interest" description="Disordered" evidence="1">
    <location>
        <begin position="217"/>
        <end position="272"/>
    </location>
</feature>
<dbReference type="GO" id="GO:0008579">
    <property type="term" value="F:JUN kinase phosphatase activity"/>
    <property type="evidence" value="ECO:0007669"/>
    <property type="project" value="TreeGrafter"/>
</dbReference>
<proteinExistence type="predicted"/>
<dbReference type="EMBL" id="JARJCM010000101">
    <property type="protein sequence ID" value="KAJ7029459.1"/>
    <property type="molecule type" value="Genomic_DNA"/>
</dbReference>
<feature type="compositionally biased region" description="Low complexity" evidence="1">
    <location>
        <begin position="232"/>
        <end position="248"/>
    </location>
</feature>
<comment type="caution">
    <text evidence="2">The sequence shown here is derived from an EMBL/GenBank/DDBJ whole genome shotgun (WGS) entry which is preliminary data.</text>
</comment>
<feature type="compositionally biased region" description="Low complexity" evidence="1">
    <location>
        <begin position="453"/>
        <end position="464"/>
    </location>
</feature>
<dbReference type="PROSITE" id="PS00383">
    <property type="entry name" value="TYR_PHOSPHATASE_1"/>
    <property type="match status" value="1"/>
</dbReference>
<dbReference type="Proteomes" id="UP001218188">
    <property type="component" value="Unassembled WGS sequence"/>
</dbReference>
<feature type="compositionally biased region" description="Low complexity" evidence="1">
    <location>
        <begin position="472"/>
        <end position="512"/>
    </location>
</feature>
<dbReference type="PANTHER" id="PTHR46377">
    <property type="entry name" value="DUAL SPECIFICITY PROTEIN PHOSPHATASE 19"/>
    <property type="match status" value="1"/>
</dbReference>
<feature type="region of interest" description="Disordered" evidence="1">
    <location>
        <begin position="175"/>
        <end position="195"/>
    </location>
</feature>
<evidence type="ECO:0008006" key="4">
    <source>
        <dbReference type="Google" id="ProtNLM"/>
    </source>
</evidence>
<reference evidence="2" key="1">
    <citation type="submission" date="2023-03" db="EMBL/GenBank/DDBJ databases">
        <title>Massive genome expansion in bonnet fungi (Mycena s.s.) driven by repeated elements and novel gene families across ecological guilds.</title>
        <authorList>
            <consortium name="Lawrence Berkeley National Laboratory"/>
            <person name="Harder C.B."/>
            <person name="Miyauchi S."/>
            <person name="Viragh M."/>
            <person name="Kuo A."/>
            <person name="Thoen E."/>
            <person name="Andreopoulos B."/>
            <person name="Lu D."/>
            <person name="Skrede I."/>
            <person name="Drula E."/>
            <person name="Henrissat B."/>
            <person name="Morin E."/>
            <person name="Kohler A."/>
            <person name="Barry K."/>
            <person name="LaButti K."/>
            <person name="Morin E."/>
            <person name="Salamov A."/>
            <person name="Lipzen A."/>
            <person name="Mereny Z."/>
            <person name="Hegedus B."/>
            <person name="Baldrian P."/>
            <person name="Stursova M."/>
            <person name="Weitz H."/>
            <person name="Taylor A."/>
            <person name="Grigoriev I.V."/>
            <person name="Nagy L.G."/>
            <person name="Martin F."/>
            <person name="Kauserud H."/>
        </authorList>
    </citation>
    <scope>NUCLEOTIDE SEQUENCE</scope>
    <source>
        <strain evidence="2">CBHHK200</strain>
    </source>
</reference>
<feature type="region of interest" description="Disordered" evidence="1">
    <location>
        <begin position="1"/>
        <end position="56"/>
    </location>
</feature>
<organism evidence="2 3">
    <name type="scientific">Mycena alexandri</name>
    <dbReference type="NCBI Taxonomy" id="1745969"/>
    <lineage>
        <taxon>Eukaryota</taxon>
        <taxon>Fungi</taxon>
        <taxon>Dikarya</taxon>
        <taxon>Basidiomycota</taxon>
        <taxon>Agaricomycotina</taxon>
        <taxon>Agaricomycetes</taxon>
        <taxon>Agaricomycetidae</taxon>
        <taxon>Agaricales</taxon>
        <taxon>Marasmiineae</taxon>
        <taxon>Mycenaceae</taxon>
        <taxon>Mycena</taxon>
    </lineage>
</organism>
<dbReference type="CDD" id="cd14498">
    <property type="entry name" value="DSP"/>
    <property type="match status" value="1"/>
</dbReference>
<name>A0AAD6SKX0_9AGAR</name>
<gene>
    <name evidence="2" type="ORF">C8F04DRAFT_41017</name>
</gene>
<evidence type="ECO:0000256" key="1">
    <source>
        <dbReference type="SAM" id="MobiDB-lite"/>
    </source>
</evidence>
<feature type="region of interest" description="Disordered" evidence="1">
    <location>
        <begin position="447"/>
        <end position="520"/>
    </location>
</feature>
<feature type="compositionally biased region" description="Basic and acidic residues" evidence="1">
    <location>
        <begin position="370"/>
        <end position="388"/>
    </location>
</feature>